<feature type="compositionally biased region" description="Polar residues" evidence="1">
    <location>
        <begin position="68"/>
        <end position="79"/>
    </location>
</feature>
<evidence type="ECO:0000313" key="2">
    <source>
        <dbReference type="EMBL" id="MEF7616942.1"/>
    </source>
</evidence>
<accession>A0AAW9QJD4</accession>
<dbReference type="RefSeq" id="WP_332292571.1">
    <property type="nucleotide sequence ID" value="NZ_JAZIBG010000051.1"/>
</dbReference>
<dbReference type="AlphaFoldDB" id="A0AAW9QJD4"/>
<organism evidence="2 3">
    <name type="scientific">Aquincola agrisoli</name>
    <dbReference type="NCBI Taxonomy" id="3119538"/>
    <lineage>
        <taxon>Bacteria</taxon>
        <taxon>Pseudomonadati</taxon>
        <taxon>Pseudomonadota</taxon>
        <taxon>Betaproteobacteria</taxon>
        <taxon>Burkholderiales</taxon>
        <taxon>Sphaerotilaceae</taxon>
        <taxon>Aquincola</taxon>
    </lineage>
</organism>
<proteinExistence type="predicted"/>
<keyword evidence="3" id="KW-1185">Reference proteome</keyword>
<reference evidence="2 3" key="1">
    <citation type="submission" date="2024-02" db="EMBL/GenBank/DDBJ databases">
        <title>Genome sequence of Aquincola sp. MAHUQ-54.</title>
        <authorList>
            <person name="Huq M.A."/>
        </authorList>
    </citation>
    <scope>NUCLEOTIDE SEQUENCE [LARGE SCALE GENOMIC DNA]</scope>
    <source>
        <strain evidence="2 3">MAHUQ-54</strain>
    </source>
</reference>
<feature type="region of interest" description="Disordered" evidence="1">
    <location>
        <begin position="56"/>
        <end position="99"/>
    </location>
</feature>
<dbReference type="EMBL" id="JAZIBG010000051">
    <property type="protein sequence ID" value="MEF7616942.1"/>
    <property type="molecule type" value="Genomic_DNA"/>
</dbReference>
<gene>
    <name evidence="2" type="ORF">V4F39_23710</name>
</gene>
<name>A0AAW9QJD4_9BURK</name>
<comment type="caution">
    <text evidence="2">The sequence shown here is derived from an EMBL/GenBank/DDBJ whole genome shotgun (WGS) entry which is preliminary data.</text>
</comment>
<feature type="compositionally biased region" description="Low complexity" evidence="1">
    <location>
        <begin position="80"/>
        <end position="99"/>
    </location>
</feature>
<sequence length="123" mass="13276">MQLQPRRERGRSDRKAAAYASEILRLRREGYTFEAIREALIDIGIELSEATLRREVRRQPQAADPGGSTVSPASRVTVLTTAPPSGTRAAAPAAPAGTSGREIAEAFFNANPSNPLLRAKDHP</sequence>
<evidence type="ECO:0000256" key="1">
    <source>
        <dbReference type="SAM" id="MobiDB-lite"/>
    </source>
</evidence>
<evidence type="ECO:0000313" key="3">
    <source>
        <dbReference type="Proteomes" id="UP001336250"/>
    </source>
</evidence>
<evidence type="ECO:0008006" key="4">
    <source>
        <dbReference type="Google" id="ProtNLM"/>
    </source>
</evidence>
<dbReference type="Proteomes" id="UP001336250">
    <property type="component" value="Unassembled WGS sequence"/>
</dbReference>
<protein>
    <recommendedName>
        <fullName evidence="4">Regulatory protein RecX</fullName>
    </recommendedName>
</protein>